<dbReference type="Pfam" id="PF14256">
    <property type="entry name" value="YwiC"/>
    <property type="match status" value="1"/>
</dbReference>
<accession>A0A1W1UC05</accession>
<feature type="transmembrane region" description="Helical" evidence="1">
    <location>
        <begin position="88"/>
        <end position="105"/>
    </location>
</feature>
<protein>
    <submittedName>
        <fullName evidence="2">YwiC-like protein</fullName>
    </submittedName>
</protein>
<keyword evidence="3" id="KW-1185">Reference proteome</keyword>
<organism evidence="2 3">
    <name type="scientific">Pasteurella testudinis DSM 23072</name>
    <dbReference type="NCBI Taxonomy" id="1122938"/>
    <lineage>
        <taxon>Bacteria</taxon>
        <taxon>Pseudomonadati</taxon>
        <taxon>Pseudomonadota</taxon>
        <taxon>Gammaproteobacteria</taxon>
        <taxon>Pasteurellales</taxon>
        <taxon>Pasteurellaceae</taxon>
        <taxon>Pasteurella</taxon>
    </lineage>
</organism>
<feature type="transmembrane region" description="Helical" evidence="1">
    <location>
        <begin position="12"/>
        <end position="31"/>
    </location>
</feature>
<feature type="transmembrane region" description="Helical" evidence="1">
    <location>
        <begin position="195"/>
        <end position="212"/>
    </location>
</feature>
<feature type="transmembrane region" description="Helical" evidence="1">
    <location>
        <begin position="146"/>
        <end position="164"/>
    </location>
</feature>
<reference evidence="3" key="1">
    <citation type="submission" date="2017-04" db="EMBL/GenBank/DDBJ databases">
        <authorList>
            <person name="Varghese N."/>
            <person name="Submissions S."/>
        </authorList>
    </citation>
    <scope>NUCLEOTIDE SEQUENCE [LARGE SCALE GENOMIC DNA]</scope>
    <source>
        <strain evidence="3">DSM 23072</strain>
    </source>
</reference>
<gene>
    <name evidence="2" type="ORF">SAMN05660772_00176</name>
</gene>
<feature type="transmembrane region" description="Helical" evidence="1">
    <location>
        <begin position="117"/>
        <end position="134"/>
    </location>
</feature>
<dbReference type="RefSeq" id="WP_084255381.1">
    <property type="nucleotide sequence ID" value="NZ_FWWV01000001.1"/>
</dbReference>
<keyword evidence="1" id="KW-0472">Membrane</keyword>
<dbReference type="AlphaFoldDB" id="A0A1W1UC05"/>
<dbReference type="Proteomes" id="UP000192408">
    <property type="component" value="Unassembled WGS sequence"/>
</dbReference>
<feature type="transmembrane region" description="Helical" evidence="1">
    <location>
        <begin position="66"/>
        <end position="82"/>
    </location>
</feature>
<evidence type="ECO:0000313" key="3">
    <source>
        <dbReference type="Proteomes" id="UP000192408"/>
    </source>
</evidence>
<name>A0A1W1UC05_9PAST</name>
<dbReference type="InterPro" id="IPR025576">
    <property type="entry name" value="YwiC"/>
</dbReference>
<evidence type="ECO:0000313" key="2">
    <source>
        <dbReference type="EMBL" id="SMB78599.1"/>
    </source>
</evidence>
<evidence type="ECO:0000256" key="1">
    <source>
        <dbReference type="SAM" id="Phobius"/>
    </source>
</evidence>
<sequence>MKLLISNQHGAIVMALLPFLYGMLSSPTIIWQHAFLLLAWACLYLFTYPFFNLFKGRNSAQNRTWAIGYGLAALLFSVPALWHNWQLLYFLLAMLPFGLLAIYYVKQKDERALGNDLAAIAIFGIAGMAAYYFADRTFDQQLARVFLYPSLFFVGTTLYVKSILRERKDPRYLQASIIFHLLCVLLIAYFDWQTALCFVPALLRAVIVPLWVMPRKRLNPKQVGLIEMGISFLFLFGLLV</sequence>
<feature type="transmembrane region" description="Helical" evidence="1">
    <location>
        <begin position="224"/>
        <end position="239"/>
    </location>
</feature>
<keyword evidence="1" id="KW-1133">Transmembrane helix</keyword>
<dbReference type="EMBL" id="FWWV01000001">
    <property type="protein sequence ID" value="SMB78599.1"/>
    <property type="molecule type" value="Genomic_DNA"/>
</dbReference>
<dbReference type="STRING" id="1122938.SAMN05660772_00176"/>
<keyword evidence="1" id="KW-0812">Transmembrane</keyword>
<feature type="transmembrane region" description="Helical" evidence="1">
    <location>
        <begin position="37"/>
        <end position="54"/>
    </location>
</feature>
<proteinExistence type="predicted"/>